<dbReference type="SMART" id="SM00911">
    <property type="entry name" value="HWE_HK"/>
    <property type="match status" value="1"/>
</dbReference>
<dbReference type="PANTHER" id="PTHR41523">
    <property type="entry name" value="TWO-COMPONENT SYSTEM SENSOR PROTEIN"/>
    <property type="match status" value="1"/>
</dbReference>
<dbReference type="SMART" id="SM00448">
    <property type="entry name" value="REC"/>
    <property type="match status" value="1"/>
</dbReference>
<dbReference type="Pfam" id="PF00072">
    <property type="entry name" value="Response_reg"/>
    <property type="match status" value="1"/>
</dbReference>
<dbReference type="InterPro" id="IPR001789">
    <property type="entry name" value="Sig_transdc_resp-reg_receiver"/>
</dbReference>
<dbReference type="EMBL" id="WMBQ01000001">
    <property type="protein sequence ID" value="MTD93719.1"/>
    <property type="molecule type" value="Genomic_DNA"/>
</dbReference>
<evidence type="ECO:0000256" key="6">
    <source>
        <dbReference type="ARBA" id="ARBA00022777"/>
    </source>
</evidence>
<feature type="modified residue" description="4-aspartylphosphate" evidence="8">
    <location>
        <position position="61"/>
    </location>
</feature>
<dbReference type="GO" id="GO:0004673">
    <property type="term" value="F:protein histidine kinase activity"/>
    <property type="evidence" value="ECO:0007669"/>
    <property type="project" value="UniProtKB-EC"/>
</dbReference>
<dbReference type="EC" id="2.7.13.3" evidence="2"/>
<evidence type="ECO:0000256" key="2">
    <source>
        <dbReference type="ARBA" id="ARBA00012438"/>
    </source>
</evidence>
<keyword evidence="7" id="KW-0067">ATP-binding</keyword>
<keyword evidence="6" id="KW-0418">Kinase</keyword>
<dbReference type="Pfam" id="PF07536">
    <property type="entry name" value="HWE_HK"/>
    <property type="match status" value="1"/>
</dbReference>
<sequence length="396" mass="42911">MSTDPTAQPTNVLVVEDEMVLRMRAVDIVEDAGFTAVEAVNADQALSILESRSDISLLFSDIQMPGSMDGLKLAHAVHDRWPNIKIILVSGQIKVADADKPRDSRFFRKPLEVKQMIAELQEMVGVGSLKIVPDAVIPLAIVALDRPTQSYSPHPTSQDDLTAENDSLRLLLEQAVIDAKTLLAQAGIDAKVREAADKLQKLILEELHHRIKNTLATVSAIASQSLRTATSIEHGQRAIEGRLIALGRAHDLLMQASWANASLLETVRGATEPYDSKGAGRFSITGSDIAITSGAVIALAMTFNELCTNTTKFGALSVASGRVEIAWTIDEQAQRLRLTWAEKDGPTVAAPTRRSFGTRMIRSLGHQLSGEVQLSYEPTGFVYTLDVPLGSLTMKA</sequence>
<dbReference type="PROSITE" id="PS50110">
    <property type="entry name" value="RESPONSE_REGULATORY"/>
    <property type="match status" value="1"/>
</dbReference>
<evidence type="ECO:0000256" key="5">
    <source>
        <dbReference type="ARBA" id="ARBA00022741"/>
    </source>
</evidence>
<dbReference type="PANTHER" id="PTHR41523:SF7">
    <property type="entry name" value="HISTIDINE KINASE"/>
    <property type="match status" value="1"/>
</dbReference>
<evidence type="ECO:0000313" key="10">
    <source>
        <dbReference type="EMBL" id="MTD93719.1"/>
    </source>
</evidence>
<dbReference type="Gene3D" id="3.30.565.10">
    <property type="entry name" value="Histidine kinase-like ATPase, C-terminal domain"/>
    <property type="match status" value="1"/>
</dbReference>
<evidence type="ECO:0000256" key="1">
    <source>
        <dbReference type="ARBA" id="ARBA00000085"/>
    </source>
</evidence>
<accession>A0A6I3KHF8</accession>
<dbReference type="GO" id="GO:0005524">
    <property type="term" value="F:ATP binding"/>
    <property type="evidence" value="ECO:0007669"/>
    <property type="project" value="UniProtKB-KW"/>
</dbReference>
<dbReference type="RefSeq" id="WP_154738233.1">
    <property type="nucleotide sequence ID" value="NZ_WMBQ01000001.1"/>
</dbReference>
<dbReference type="AlphaFoldDB" id="A0A6I3KHF8"/>
<evidence type="ECO:0000256" key="8">
    <source>
        <dbReference type="PROSITE-ProRule" id="PRU00169"/>
    </source>
</evidence>
<keyword evidence="4" id="KW-0808">Transferase</keyword>
<gene>
    <name evidence="10" type="ORF">GIW81_05145</name>
</gene>
<evidence type="ECO:0000256" key="3">
    <source>
        <dbReference type="ARBA" id="ARBA00022553"/>
    </source>
</evidence>
<name>A0A6I3KHF8_9HYPH</name>
<feature type="domain" description="Response regulatory" evidence="9">
    <location>
        <begin position="11"/>
        <end position="124"/>
    </location>
</feature>
<dbReference type="InterPro" id="IPR011102">
    <property type="entry name" value="Sig_transdc_His_kinase_HWE"/>
</dbReference>
<evidence type="ECO:0000256" key="4">
    <source>
        <dbReference type="ARBA" id="ARBA00022679"/>
    </source>
</evidence>
<dbReference type="GO" id="GO:0000160">
    <property type="term" value="P:phosphorelay signal transduction system"/>
    <property type="evidence" value="ECO:0007669"/>
    <property type="project" value="InterPro"/>
</dbReference>
<evidence type="ECO:0000313" key="11">
    <source>
        <dbReference type="Proteomes" id="UP000440694"/>
    </source>
</evidence>
<keyword evidence="3 8" id="KW-0597">Phosphoprotein</keyword>
<comment type="caution">
    <text evidence="10">The sequence shown here is derived from an EMBL/GenBank/DDBJ whole genome shotgun (WGS) entry which is preliminary data.</text>
</comment>
<dbReference type="Gene3D" id="3.40.50.2300">
    <property type="match status" value="1"/>
</dbReference>
<keyword evidence="11" id="KW-1185">Reference proteome</keyword>
<reference evidence="10 11" key="1">
    <citation type="submission" date="2019-11" db="EMBL/GenBank/DDBJ databases">
        <title>Identification of a novel strain.</title>
        <authorList>
            <person name="Xu Q."/>
            <person name="Wang G."/>
        </authorList>
    </citation>
    <scope>NUCLEOTIDE SEQUENCE [LARGE SCALE GENOMIC DNA]</scope>
    <source>
        <strain evidence="11">xq</strain>
    </source>
</reference>
<evidence type="ECO:0000259" key="9">
    <source>
        <dbReference type="PROSITE" id="PS50110"/>
    </source>
</evidence>
<organism evidence="10 11">
    <name type="scientific">Hyphomicrobium album</name>
    <dbReference type="NCBI Taxonomy" id="2665159"/>
    <lineage>
        <taxon>Bacteria</taxon>
        <taxon>Pseudomonadati</taxon>
        <taxon>Pseudomonadota</taxon>
        <taxon>Alphaproteobacteria</taxon>
        <taxon>Hyphomicrobiales</taxon>
        <taxon>Hyphomicrobiaceae</taxon>
        <taxon>Hyphomicrobium</taxon>
    </lineage>
</organism>
<keyword evidence="5" id="KW-0547">Nucleotide-binding</keyword>
<comment type="catalytic activity">
    <reaction evidence="1">
        <text>ATP + protein L-histidine = ADP + protein N-phospho-L-histidine.</text>
        <dbReference type="EC" id="2.7.13.3"/>
    </reaction>
</comment>
<evidence type="ECO:0000256" key="7">
    <source>
        <dbReference type="ARBA" id="ARBA00022840"/>
    </source>
</evidence>
<protein>
    <recommendedName>
        <fullName evidence="2">histidine kinase</fullName>
        <ecNumber evidence="2">2.7.13.3</ecNumber>
    </recommendedName>
</protein>
<dbReference type="InterPro" id="IPR036890">
    <property type="entry name" value="HATPase_C_sf"/>
</dbReference>
<dbReference type="InterPro" id="IPR011006">
    <property type="entry name" value="CheY-like_superfamily"/>
</dbReference>
<dbReference type="SUPFAM" id="SSF52172">
    <property type="entry name" value="CheY-like"/>
    <property type="match status" value="1"/>
</dbReference>
<proteinExistence type="predicted"/>
<dbReference type="Proteomes" id="UP000440694">
    <property type="component" value="Unassembled WGS sequence"/>
</dbReference>